<dbReference type="AlphaFoldDB" id="X0VST7"/>
<evidence type="ECO:0000256" key="1">
    <source>
        <dbReference type="SAM" id="Phobius"/>
    </source>
</evidence>
<keyword evidence="1" id="KW-0472">Membrane</keyword>
<organism evidence="2">
    <name type="scientific">marine sediment metagenome</name>
    <dbReference type="NCBI Taxonomy" id="412755"/>
    <lineage>
        <taxon>unclassified sequences</taxon>
        <taxon>metagenomes</taxon>
        <taxon>ecological metagenomes</taxon>
    </lineage>
</organism>
<feature type="non-terminal residue" evidence="2">
    <location>
        <position position="255"/>
    </location>
</feature>
<comment type="caution">
    <text evidence="2">The sequence shown here is derived from an EMBL/GenBank/DDBJ whole genome shotgun (WGS) entry which is preliminary data.</text>
</comment>
<protein>
    <submittedName>
        <fullName evidence="2">Uncharacterized protein</fullName>
    </submittedName>
</protein>
<keyword evidence="1" id="KW-1133">Transmembrane helix</keyword>
<keyword evidence="1" id="KW-0812">Transmembrane</keyword>
<proteinExistence type="predicted"/>
<accession>X0VST7</accession>
<gene>
    <name evidence="2" type="ORF">S01H1_58656</name>
</gene>
<reference evidence="2" key="1">
    <citation type="journal article" date="2014" name="Front. Microbiol.">
        <title>High frequency of phylogenetically diverse reductive dehalogenase-homologous genes in deep subseafloor sedimentary metagenomes.</title>
        <authorList>
            <person name="Kawai M."/>
            <person name="Futagami T."/>
            <person name="Toyoda A."/>
            <person name="Takaki Y."/>
            <person name="Nishi S."/>
            <person name="Hori S."/>
            <person name="Arai W."/>
            <person name="Tsubouchi T."/>
            <person name="Morono Y."/>
            <person name="Uchiyama I."/>
            <person name="Ito T."/>
            <person name="Fujiyama A."/>
            <person name="Inagaki F."/>
            <person name="Takami H."/>
        </authorList>
    </citation>
    <scope>NUCLEOTIDE SEQUENCE</scope>
    <source>
        <strain evidence="2">Expedition CK06-06</strain>
    </source>
</reference>
<feature type="transmembrane region" description="Helical" evidence="1">
    <location>
        <begin position="20"/>
        <end position="45"/>
    </location>
</feature>
<dbReference type="EMBL" id="BARS01038323">
    <property type="protein sequence ID" value="GAG21310.1"/>
    <property type="molecule type" value="Genomic_DNA"/>
</dbReference>
<evidence type="ECO:0000313" key="2">
    <source>
        <dbReference type="EMBL" id="GAG21310.1"/>
    </source>
</evidence>
<sequence length="255" mass="28063">MHTVVTKPVRPSEVVLGRMLGFTIVGTGLLLVMALVSYGFVVLGLTHTHAVEDLRSVGQAAGGQPRVRVGKTGQERGHRHQVLIDASGQGRTDVARSHWHEVSIAGSGEDVAYESGAPEGMLLAKVPIYGKLRFRDPEGIDKREGINVGDEWTYRGYIQGGSPAALIWRFEDIGEKMFPEGLPIEMTIGVFRTHKGLIERGVLGSVSVRNPRNGLMVELEVFESKEFATKRLTIPRKITKFVASPMVVPRREETR</sequence>
<name>X0VST7_9ZZZZ</name>